<dbReference type="InterPro" id="IPR013761">
    <property type="entry name" value="SAM/pointed_sf"/>
</dbReference>
<comment type="caution">
    <text evidence="2">The sequence shown here is derived from an EMBL/GenBank/DDBJ whole genome shotgun (WGS) entry which is preliminary data.</text>
</comment>
<dbReference type="AlphaFoldDB" id="A0A443SQT7"/>
<sequence>MAACANRVAEDTTKPKLVFFWNNGDVMKWLKRHAEEYYGLYGQLFHEHEITGRSLVRMSDVTLQRMGISDCQHRDNISKLILKLKLKCDILEMKDLEYKGL</sequence>
<evidence type="ECO:0000313" key="3">
    <source>
        <dbReference type="Proteomes" id="UP000288716"/>
    </source>
</evidence>
<accession>A0A443SQT7</accession>
<dbReference type="VEuPathDB" id="VectorBase:LDEU002163"/>
<protein>
    <submittedName>
        <fullName evidence="2">Protein aveugle-like protein</fullName>
    </submittedName>
</protein>
<organism evidence="2 3">
    <name type="scientific">Leptotrombidium deliense</name>
    <dbReference type="NCBI Taxonomy" id="299467"/>
    <lineage>
        <taxon>Eukaryota</taxon>
        <taxon>Metazoa</taxon>
        <taxon>Ecdysozoa</taxon>
        <taxon>Arthropoda</taxon>
        <taxon>Chelicerata</taxon>
        <taxon>Arachnida</taxon>
        <taxon>Acari</taxon>
        <taxon>Acariformes</taxon>
        <taxon>Trombidiformes</taxon>
        <taxon>Prostigmata</taxon>
        <taxon>Anystina</taxon>
        <taxon>Parasitengona</taxon>
        <taxon>Trombiculoidea</taxon>
        <taxon>Trombiculidae</taxon>
        <taxon>Leptotrombidium</taxon>
    </lineage>
</organism>
<dbReference type="GO" id="GO:0009898">
    <property type="term" value="C:cytoplasmic side of plasma membrane"/>
    <property type="evidence" value="ECO:0007669"/>
    <property type="project" value="TreeGrafter"/>
</dbReference>
<dbReference type="SUPFAM" id="SSF47769">
    <property type="entry name" value="SAM/Pointed domain"/>
    <property type="match status" value="1"/>
</dbReference>
<dbReference type="STRING" id="299467.A0A443SQT7"/>
<dbReference type="InterPro" id="IPR052268">
    <property type="entry name" value="SAM_domain-containing_protein"/>
</dbReference>
<dbReference type="SMART" id="SM00454">
    <property type="entry name" value="SAM"/>
    <property type="match status" value="1"/>
</dbReference>
<dbReference type="GO" id="GO:0007169">
    <property type="term" value="P:cell surface receptor protein tyrosine kinase signaling pathway"/>
    <property type="evidence" value="ECO:0007669"/>
    <property type="project" value="TreeGrafter"/>
</dbReference>
<evidence type="ECO:0000259" key="1">
    <source>
        <dbReference type="PROSITE" id="PS50105"/>
    </source>
</evidence>
<proteinExistence type="predicted"/>
<feature type="domain" description="SAM" evidence="1">
    <location>
        <begin position="21"/>
        <end position="87"/>
    </location>
</feature>
<evidence type="ECO:0000313" key="2">
    <source>
        <dbReference type="EMBL" id="RWS29877.1"/>
    </source>
</evidence>
<dbReference type="Proteomes" id="UP000288716">
    <property type="component" value="Unassembled WGS sequence"/>
</dbReference>
<keyword evidence="3" id="KW-1185">Reference proteome</keyword>
<dbReference type="EMBL" id="NCKV01000728">
    <property type="protein sequence ID" value="RWS29877.1"/>
    <property type="molecule type" value="Genomic_DNA"/>
</dbReference>
<dbReference type="Gene3D" id="1.10.150.50">
    <property type="entry name" value="Transcription Factor, Ets-1"/>
    <property type="match status" value="1"/>
</dbReference>
<dbReference type="PANTHER" id="PTHR20843:SF0">
    <property type="entry name" value="PROTEIN AVEUGLE"/>
    <property type="match status" value="1"/>
</dbReference>
<dbReference type="InterPro" id="IPR001660">
    <property type="entry name" value="SAM"/>
</dbReference>
<dbReference type="OrthoDB" id="434324at2759"/>
<dbReference type="PROSITE" id="PS50105">
    <property type="entry name" value="SAM_DOMAIN"/>
    <property type="match status" value="1"/>
</dbReference>
<name>A0A443SQT7_9ACAR</name>
<gene>
    <name evidence="2" type="ORF">B4U80_09987</name>
</gene>
<dbReference type="Pfam" id="PF07647">
    <property type="entry name" value="SAM_2"/>
    <property type="match status" value="1"/>
</dbReference>
<reference evidence="2 3" key="1">
    <citation type="journal article" date="2018" name="Gigascience">
        <title>Genomes of trombidid mites reveal novel predicted allergens and laterally-transferred genes associated with secondary metabolism.</title>
        <authorList>
            <person name="Dong X."/>
            <person name="Chaisiri K."/>
            <person name="Xia D."/>
            <person name="Armstrong S.D."/>
            <person name="Fang Y."/>
            <person name="Donnelly M.J."/>
            <person name="Kadowaki T."/>
            <person name="McGarry J.W."/>
            <person name="Darby A.C."/>
            <person name="Makepeace B.L."/>
        </authorList>
    </citation>
    <scope>NUCLEOTIDE SEQUENCE [LARGE SCALE GENOMIC DNA]</scope>
    <source>
        <strain evidence="2">UoL-UT</strain>
    </source>
</reference>
<dbReference type="PANTHER" id="PTHR20843">
    <property type="entry name" value="STERILE ALPHA MOTIF DOMAIN CONTAINING PROTEIN 10"/>
    <property type="match status" value="1"/>
</dbReference>